<dbReference type="PANTHER" id="PTHR36037">
    <property type="entry name" value="RNA-DIRECTED DNA POLYMERASE (REVERSE TRANSCRIPTASE)-RELATED FAMILY PROTEIN"/>
    <property type="match status" value="1"/>
</dbReference>
<dbReference type="EMBL" id="PYDT01000009">
    <property type="protein sequence ID" value="THU50520.1"/>
    <property type="molecule type" value="Genomic_DNA"/>
</dbReference>
<protein>
    <submittedName>
        <fullName evidence="1">Uncharacterized protein</fullName>
    </submittedName>
</protein>
<dbReference type="PANTHER" id="PTHR36037:SF1">
    <property type="entry name" value="RNA-DIRECTED DNA POLYMERASE (REVERSE TRANSCRIPTASE)-RELATED FAMILY PROTEIN"/>
    <property type="match status" value="1"/>
</dbReference>
<dbReference type="AlphaFoldDB" id="A0A4S8IPM3"/>
<name>A0A4S8IPM3_MUSBA</name>
<dbReference type="Proteomes" id="UP000317650">
    <property type="component" value="Chromosome 6"/>
</dbReference>
<evidence type="ECO:0000313" key="2">
    <source>
        <dbReference type="Proteomes" id="UP000317650"/>
    </source>
</evidence>
<dbReference type="STRING" id="52838.A0A4S8IPM3"/>
<accession>A0A4S8IPM3</accession>
<reference evidence="1 2" key="1">
    <citation type="journal article" date="2019" name="Nat. Plants">
        <title>Genome sequencing of Musa balbisiana reveals subgenome evolution and function divergence in polyploid bananas.</title>
        <authorList>
            <person name="Yao X."/>
        </authorList>
    </citation>
    <scope>NUCLEOTIDE SEQUENCE [LARGE SCALE GENOMIC DNA]</scope>
    <source>
        <strain evidence="2">cv. DH-PKW</strain>
        <tissue evidence="1">Leaves</tissue>
    </source>
</reference>
<sequence>MQRRLFTSSDASSVDANKLDDCSSDLQVPSFSCFHFQILLRRPFCSYQRLQYESYMEQLKKEICSAEEENTNISSEVETLTRMVTGDLVQLDGDLEALTCSLKFFDSQIKGDDHFKGIGLLDHFEGIGLLGYREKRTVNSNRGG</sequence>
<organism evidence="1 2">
    <name type="scientific">Musa balbisiana</name>
    <name type="common">Banana</name>
    <dbReference type="NCBI Taxonomy" id="52838"/>
    <lineage>
        <taxon>Eukaryota</taxon>
        <taxon>Viridiplantae</taxon>
        <taxon>Streptophyta</taxon>
        <taxon>Embryophyta</taxon>
        <taxon>Tracheophyta</taxon>
        <taxon>Spermatophyta</taxon>
        <taxon>Magnoliopsida</taxon>
        <taxon>Liliopsida</taxon>
        <taxon>Zingiberales</taxon>
        <taxon>Musaceae</taxon>
        <taxon>Musa</taxon>
    </lineage>
</organism>
<evidence type="ECO:0000313" key="1">
    <source>
        <dbReference type="EMBL" id="THU50520.1"/>
    </source>
</evidence>
<proteinExistence type="predicted"/>
<keyword evidence="2" id="KW-1185">Reference proteome</keyword>
<comment type="caution">
    <text evidence="1">The sequence shown here is derived from an EMBL/GenBank/DDBJ whole genome shotgun (WGS) entry which is preliminary data.</text>
</comment>
<gene>
    <name evidence="1" type="ORF">C4D60_Mb06t21070</name>
</gene>